<dbReference type="AlphaFoldDB" id="V8PDX7"/>
<dbReference type="Gene3D" id="3.80.10.10">
    <property type="entry name" value="Ribonuclease Inhibitor"/>
    <property type="match status" value="2"/>
</dbReference>
<gene>
    <name evidence="14" type="primary">LRRC23</name>
    <name evidence="14" type="ORF">L345_02078</name>
</gene>
<accession>V8PDX7</accession>
<evidence type="ECO:0000256" key="2">
    <source>
        <dbReference type="ARBA" id="ARBA00022490"/>
    </source>
</evidence>
<keyword evidence="9" id="KW-0966">Cell projection</keyword>
<name>V8PDX7_OPHHA</name>
<protein>
    <recommendedName>
        <fullName evidence="11">Leucine-rich repeat-containing protein 23</fullName>
    </recommendedName>
</protein>
<dbReference type="GO" id="GO:0097729">
    <property type="term" value="C:9+2 motile cilium"/>
    <property type="evidence" value="ECO:0007669"/>
    <property type="project" value="UniProtKB-ARBA"/>
</dbReference>
<feature type="non-terminal residue" evidence="14">
    <location>
        <position position="1"/>
    </location>
</feature>
<dbReference type="InterPro" id="IPR001611">
    <property type="entry name" value="Leu-rich_rpt"/>
</dbReference>
<dbReference type="GO" id="GO:0030317">
    <property type="term" value="P:flagellated sperm motility"/>
    <property type="evidence" value="ECO:0007669"/>
    <property type="project" value="UniProtKB-ARBA"/>
</dbReference>
<sequence>EEPDDENDTEEEVEEKKEEREVEGGREGEGDEEEEEDCIFYLFLTVLFPPQPQISTSLNEEMVKEGLSLLCKTGNGLAHAFVKLEVREKELTDITFIHNYIHLRYVDLSDNLLRDLSPLALLRHLLWLKVDNNRLTSASIEELPYLQIASFANNHIKDSNGICHPRLTSLNLRGNAIEVLSGLNPNILSNLHTVELRGNNLKSTAGIYLPKLKNLYLAQNTISQLEDLENLEQLTTLHLRDNLIEVLDGFSSNMKSLQYLNLRGNAIAQVQELEKLQVLPILRALVLLENPCSDESEYRTEALVLLPNLERLDKDFFEEEERNEAADIRQRRKEEELELQKEREREKELEVRQAKFFPD</sequence>
<evidence type="ECO:0000256" key="12">
    <source>
        <dbReference type="SAM" id="Coils"/>
    </source>
</evidence>
<dbReference type="FunFam" id="3.80.10.10:FF:001051">
    <property type="entry name" value="Leucine-rich repeat-containing 23"/>
    <property type="match status" value="1"/>
</dbReference>
<evidence type="ECO:0000256" key="11">
    <source>
        <dbReference type="ARBA" id="ARBA00071477"/>
    </source>
</evidence>
<feature type="compositionally biased region" description="Basic and acidic residues" evidence="13">
    <location>
        <begin position="14"/>
        <end position="28"/>
    </location>
</feature>
<dbReference type="PANTHER" id="PTHR46652:SF8">
    <property type="entry name" value="LEUCINE RICH REPEAT CONTAINING 23"/>
    <property type="match status" value="1"/>
</dbReference>
<dbReference type="InterPro" id="IPR032675">
    <property type="entry name" value="LRR_dom_sf"/>
</dbReference>
<evidence type="ECO:0000313" key="15">
    <source>
        <dbReference type="Proteomes" id="UP000018936"/>
    </source>
</evidence>
<dbReference type="FunFam" id="3.80.10.10:FF:000310">
    <property type="entry name" value="leucine-rich repeat-containing protein 23"/>
    <property type="match status" value="1"/>
</dbReference>
<keyword evidence="2" id="KW-0963">Cytoplasm</keyword>
<comment type="subcellular location">
    <subcellularLocation>
        <location evidence="1">Cytoplasm</location>
        <location evidence="1">Cytoskeleton</location>
        <location evidence="1">Flagellum axoneme</location>
    </subcellularLocation>
</comment>
<dbReference type="Proteomes" id="UP000018936">
    <property type="component" value="Unassembled WGS sequence"/>
</dbReference>
<proteinExistence type="predicted"/>
<keyword evidence="6 12" id="KW-0175">Coiled coil</keyword>
<dbReference type="GO" id="GO:0005737">
    <property type="term" value="C:cytoplasm"/>
    <property type="evidence" value="ECO:0007669"/>
    <property type="project" value="UniProtKB-ARBA"/>
</dbReference>
<feature type="coiled-coil region" evidence="12">
    <location>
        <begin position="318"/>
        <end position="352"/>
    </location>
</feature>
<reference evidence="14 15" key="1">
    <citation type="journal article" date="2013" name="Proc. Natl. Acad. Sci. U.S.A.">
        <title>The king cobra genome reveals dynamic gene evolution and adaptation in the snake venom system.</title>
        <authorList>
            <person name="Vonk F.J."/>
            <person name="Casewell N.R."/>
            <person name="Henkel C.V."/>
            <person name="Heimberg A.M."/>
            <person name="Jansen H.J."/>
            <person name="McCleary R.J."/>
            <person name="Kerkkamp H.M."/>
            <person name="Vos R.A."/>
            <person name="Guerreiro I."/>
            <person name="Calvete J.J."/>
            <person name="Wuster W."/>
            <person name="Woods A.E."/>
            <person name="Logan J.M."/>
            <person name="Harrison R.A."/>
            <person name="Castoe T.A."/>
            <person name="de Koning A.P."/>
            <person name="Pollock D.D."/>
            <person name="Yandell M."/>
            <person name="Calderon D."/>
            <person name="Renjifo C."/>
            <person name="Currier R.B."/>
            <person name="Salgado D."/>
            <person name="Pla D."/>
            <person name="Sanz L."/>
            <person name="Hyder A.S."/>
            <person name="Ribeiro J.M."/>
            <person name="Arntzen J.W."/>
            <person name="van den Thillart G.E."/>
            <person name="Boetzer M."/>
            <person name="Pirovano W."/>
            <person name="Dirks R.P."/>
            <person name="Spaink H.P."/>
            <person name="Duboule D."/>
            <person name="McGlinn E."/>
            <person name="Kini R.M."/>
            <person name="Richardson M.K."/>
        </authorList>
    </citation>
    <scope>NUCLEOTIDE SEQUENCE</scope>
    <source>
        <tissue evidence="14">Blood</tissue>
    </source>
</reference>
<dbReference type="PANTHER" id="PTHR46652">
    <property type="entry name" value="LEUCINE-RICH REPEAT AND IQ DOMAIN-CONTAINING PROTEIN 1-RELATED"/>
    <property type="match status" value="1"/>
</dbReference>
<dbReference type="PROSITE" id="PS51450">
    <property type="entry name" value="LRR"/>
    <property type="match status" value="4"/>
</dbReference>
<keyword evidence="7" id="KW-0969">Cilium</keyword>
<evidence type="ECO:0000256" key="13">
    <source>
        <dbReference type="SAM" id="MobiDB-lite"/>
    </source>
</evidence>
<dbReference type="GO" id="GO:0062177">
    <property type="term" value="P:radial spoke assembly"/>
    <property type="evidence" value="ECO:0007669"/>
    <property type="project" value="UniProtKB-ARBA"/>
</dbReference>
<evidence type="ECO:0000256" key="3">
    <source>
        <dbReference type="ARBA" id="ARBA00022614"/>
    </source>
</evidence>
<dbReference type="OrthoDB" id="271226at2759"/>
<dbReference type="InterPro" id="IPR050836">
    <property type="entry name" value="SDS22/Internalin_LRR"/>
</dbReference>
<dbReference type="SMART" id="SM00365">
    <property type="entry name" value="LRR_SD22"/>
    <property type="match status" value="4"/>
</dbReference>
<dbReference type="Pfam" id="PF14580">
    <property type="entry name" value="LRR_9"/>
    <property type="match status" value="1"/>
</dbReference>
<comment type="caution">
    <text evidence="14">The sequence shown here is derived from an EMBL/GenBank/DDBJ whole genome shotgun (WGS) entry which is preliminary data.</text>
</comment>
<evidence type="ECO:0000256" key="10">
    <source>
        <dbReference type="ARBA" id="ARBA00057746"/>
    </source>
</evidence>
<keyword evidence="8" id="KW-0206">Cytoskeleton</keyword>
<feature type="compositionally biased region" description="Acidic residues" evidence="13">
    <location>
        <begin position="1"/>
        <end position="13"/>
    </location>
</feature>
<keyword evidence="4" id="KW-0677">Repeat</keyword>
<dbReference type="SUPFAM" id="SSF52058">
    <property type="entry name" value="L domain-like"/>
    <property type="match status" value="1"/>
</dbReference>
<evidence type="ECO:0000256" key="7">
    <source>
        <dbReference type="ARBA" id="ARBA00023069"/>
    </source>
</evidence>
<dbReference type="InterPro" id="IPR003591">
    <property type="entry name" value="Leu-rich_rpt_typical-subtyp"/>
</dbReference>
<evidence type="ECO:0000256" key="5">
    <source>
        <dbReference type="ARBA" id="ARBA00022846"/>
    </source>
</evidence>
<keyword evidence="15" id="KW-1185">Reference proteome</keyword>
<comment type="function">
    <text evidence="10">Essential for sperm motility and male fertility. Plays an important role in the proper assembly of the third radial spoke (RS3) head and the bridge structure between RS2 and RS3 in the sperm flagella.</text>
</comment>
<dbReference type="EMBL" id="AZIM01000270">
    <property type="protein sequence ID" value="ETE72097.1"/>
    <property type="molecule type" value="Genomic_DNA"/>
</dbReference>
<evidence type="ECO:0000313" key="14">
    <source>
        <dbReference type="EMBL" id="ETE72097.1"/>
    </source>
</evidence>
<evidence type="ECO:0000256" key="1">
    <source>
        <dbReference type="ARBA" id="ARBA00004611"/>
    </source>
</evidence>
<organism evidence="14 15">
    <name type="scientific">Ophiophagus hannah</name>
    <name type="common">King cobra</name>
    <name type="synonym">Naja hannah</name>
    <dbReference type="NCBI Taxonomy" id="8665"/>
    <lineage>
        <taxon>Eukaryota</taxon>
        <taxon>Metazoa</taxon>
        <taxon>Chordata</taxon>
        <taxon>Craniata</taxon>
        <taxon>Vertebrata</taxon>
        <taxon>Euteleostomi</taxon>
        <taxon>Lepidosauria</taxon>
        <taxon>Squamata</taxon>
        <taxon>Bifurcata</taxon>
        <taxon>Unidentata</taxon>
        <taxon>Episquamata</taxon>
        <taxon>Toxicofera</taxon>
        <taxon>Serpentes</taxon>
        <taxon>Colubroidea</taxon>
        <taxon>Elapidae</taxon>
        <taxon>Elapinae</taxon>
        <taxon>Ophiophagus</taxon>
    </lineage>
</organism>
<dbReference type="SMART" id="SM00369">
    <property type="entry name" value="LRR_TYP"/>
    <property type="match status" value="5"/>
</dbReference>
<dbReference type="Pfam" id="PF00560">
    <property type="entry name" value="LRR_1"/>
    <property type="match status" value="1"/>
</dbReference>
<evidence type="ECO:0000256" key="4">
    <source>
        <dbReference type="ARBA" id="ARBA00022737"/>
    </source>
</evidence>
<feature type="region of interest" description="Disordered" evidence="13">
    <location>
        <begin position="1"/>
        <end position="34"/>
    </location>
</feature>
<keyword evidence="3" id="KW-0433">Leucine-rich repeat</keyword>
<evidence type="ECO:0000256" key="6">
    <source>
        <dbReference type="ARBA" id="ARBA00023054"/>
    </source>
</evidence>
<evidence type="ECO:0000256" key="8">
    <source>
        <dbReference type="ARBA" id="ARBA00023212"/>
    </source>
</evidence>
<evidence type="ECO:0000256" key="9">
    <source>
        <dbReference type="ARBA" id="ARBA00023273"/>
    </source>
</evidence>
<keyword evidence="5" id="KW-0282">Flagellum</keyword>